<organism evidence="2 3">
    <name type="scientific">Sphingomonas xinjiangensis</name>
    <dbReference type="NCBI Taxonomy" id="643568"/>
    <lineage>
        <taxon>Bacteria</taxon>
        <taxon>Pseudomonadati</taxon>
        <taxon>Pseudomonadota</taxon>
        <taxon>Alphaproteobacteria</taxon>
        <taxon>Sphingomonadales</taxon>
        <taxon>Sphingomonadaceae</taxon>
        <taxon>Sphingomonas</taxon>
    </lineage>
</organism>
<reference evidence="2 3" key="1">
    <citation type="submission" date="2020-08" db="EMBL/GenBank/DDBJ databases">
        <title>Genomic Encyclopedia of Type Strains, Phase IV (KMG-IV): sequencing the most valuable type-strain genomes for metagenomic binning, comparative biology and taxonomic classification.</title>
        <authorList>
            <person name="Goeker M."/>
        </authorList>
    </citation>
    <scope>NUCLEOTIDE SEQUENCE [LARGE SCALE GENOMIC DNA]</scope>
    <source>
        <strain evidence="2 3">DSM 26736</strain>
    </source>
</reference>
<name>A0A840YP46_9SPHN</name>
<keyword evidence="1" id="KW-0732">Signal</keyword>
<dbReference type="Proteomes" id="UP000527143">
    <property type="component" value="Unassembled WGS sequence"/>
</dbReference>
<evidence type="ECO:0000256" key="1">
    <source>
        <dbReference type="SAM" id="SignalP"/>
    </source>
</evidence>
<dbReference type="EMBL" id="JACIJF010000002">
    <property type="protein sequence ID" value="MBB5709821.1"/>
    <property type="molecule type" value="Genomic_DNA"/>
</dbReference>
<sequence>MKRFAFLIATALVSAAPLAPASAQTAPATADFSVAPQYDTTHVYVAQGDFDRFVTSLLVTFGGTATKKGEFQVTPTSSKTMSQLVLTPAGSLSVFGFVTPIPYPFGGERTGYLVADMDKAVDAAVKHGATRLITTFPDPIGRDAVVQWPGGVNMQLYWHTAKPSYPALASVPENRIYLTPDAADNFVRRWAAYAHARIVSDDKAAPGVEIGQPSKTYRRIRLTSGYGSMAVLVSDGQLPWPYGRDMTGYEVPDLAATLAKAATAGVETLVPAHAEQGRTAAIVRFPGGYVAEIHAKTGA</sequence>
<protein>
    <recommendedName>
        <fullName evidence="4">Glyoxalase</fullName>
    </recommendedName>
</protein>
<comment type="caution">
    <text evidence="2">The sequence shown here is derived from an EMBL/GenBank/DDBJ whole genome shotgun (WGS) entry which is preliminary data.</text>
</comment>
<accession>A0A840YP46</accession>
<feature type="chain" id="PRO_5032432938" description="Glyoxalase" evidence="1">
    <location>
        <begin position="26"/>
        <end position="299"/>
    </location>
</feature>
<evidence type="ECO:0000313" key="3">
    <source>
        <dbReference type="Proteomes" id="UP000527143"/>
    </source>
</evidence>
<dbReference type="AlphaFoldDB" id="A0A840YP46"/>
<proteinExistence type="predicted"/>
<dbReference type="InterPro" id="IPR029068">
    <property type="entry name" value="Glyas_Bleomycin-R_OHBP_Dase"/>
</dbReference>
<evidence type="ECO:0000313" key="2">
    <source>
        <dbReference type="EMBL" id="MBB5709821.1"/>
    </source>
</evidence>
<evidence type="ECO:0008006" key="4">
    <source>
        <dbReference type="Google" id="ProtNLM"/>
    </source>
</evidence>
<keyword evidence="3" id="KW-1185">Reference proteome</keyword>
<dbReference type="RefSeq" id="WP_184085110.1">
    <property type="nucleotide sequence ID" value="NZ_JACIJF010000002.1"/>
</dbReference>
<dbReference type="SUPFAM" id="SSF54593">
    <property type="entry name" value="Glyoxalase/Bleomycin resistance protein/Dihydroxybiphenyl dioxygenase"/>
    <property type="match status" value="2"/>
</dbReference>
<gene>
    <name evidence="2" type="ORF">FHT02_001043</name>
</gene>
<feature type="signal peptide" evidence="1">
    <location>
        <begin position="1"/>
        <end position="25"/>
    </location>
</feature>